<evidence type="ECO:0000313" key="9">
    <source>
        <dbReference type="EMBL" id="MDU0113393.1"/>
    </source>
</evidence>
<feature type="transmembrane region" description="Helical" evidence="7">
    <location>
        <begin position="453"/>
        <end position="478"/>
    </location>
</feature>
<dbReference type="Proteomes" id="UP001257914">
    <property type="component" value="Unassembled WGS sequence"/>
</dbReference>
<keyword evidence="3" id="KW-1003">Cell membrane</keyword>
<comment type="subcellular location">
    <subcellularLocation>
        <location evidence="1 7">Cell membrane</location>
        <topology evidence="1 7">Multi-pass membrane protein</topology>
    </subcellularLocation>
</comment>
<evidence type="ECO:0000256" key="6">
    <source>
        <dbReference type="ARBA" id="ARBA00023136"/>
    </source>
</evidence>
<dbReference type="CDD" id="cd06261">
    <property type="entry name" value="TM_PBP2"/>
    <property type="match status" value="2"/>
</dbReference>
<keyword evidence="6 7" id="KW-0472">Membrane</keyword>
<protein>
    <submittedName>
        <fullName evidence="9">Iron ABC transporter permease</fullName>
    </submittedName>
</protein>
<feature type="transmembrane region" description="Helical" evidence="7">
    <location>
        <begin position="122"/>
        <end position="141"/>
    </location>
</feature>
<keyword evidence="4 7" id="KW-0812">Transmembrane</keyword>
<reference evidence="9 10" key="1">
    <citation type="submission" date="2023-10" db="EMBL/GenBank/DDBJ databases">
        <title>Psychrosphaera aquimaarina strain SW33 isolated from seawater.</title>
        <authorList>
            <person name="Bayburt H."/>
            <person name="Kim J.M."/>
            <person name="Choi B.J."/>
            <person name="Jeon C.O."/>
        </authorList>
    </citation>
    <scope>NUCLEOTIDE SEQUENCE [LARGE SCALE GENOMIC DNA]</scope>
    <source>
        <strain evidence="9 10">KCTC 52743</strain>
    </source>
</reference>
<proteinExistence type="inferred from homology"/>
<feature type="transmembrane region" description="Helical" evidence="7">
    <location>
        <begin position="315"/>
        <end position="334"/>
    </location>
</feature>
<dbReference type="InterPro" id="IPR035906">
    <property type="entry name" value="MetI-like_sf"/>
</dbReference>
<evidence type="ECO:0000256" key="2">
    <source>
        <dbReference type="ARBA" id="ARBA00022448"/>
    </source>
</evidence>
<evidence type="ECO:0000256" key="4">
    <source>
        <dbReference type="ARBA" id="ARBA00022692"/>
    </source>
</evidence>
<evidence type="ECO:0000256" key="5">
    <source>
        <dbReference type="ARBA" id="ARBA00022989"/>
    </source>
</evidence>
<evidence type="ECO:0000259" key="8">
    <source>
        <dbReference type="PROSITE" id="PS50928"/>
    </source>
</evidence>
<dbReference type="SUPFAM" id="SSF161098">
    <property type="entry name" value="MetI-like"/>
    <property type="match status" value="2"/>
</dbReference>
<keyword evidence="10" id="KW-1185">Reference proteome</keyword>
<dbReference type="Pfam" id="PF00528">
    <property type="entry name" value="BPD_transp_1"/>
    <property type="match status" value="1"/>
</dbReference>
<feature type="transmembrane region" description="Helical" evidence="7">
    <location>
        <begin position="498"/>
        <end position="517"/>
    </location>
</feature>
<feature type="transmembrane region" description="Helical" evidence="7">
    <location>
        <begin position="221"/>
        <end position="239"/>
    </location>
</feature>
<comment type="caution">
    <text evidence="9">The sequence shown here is derived from an EMBL/GenBank/DDBJ whole genome shotgun (WGS) entry which is preliminary data.</text>
</comment>
<keyword evidence="2 7" id="KW-0813">Transport</keyword>
<dbReference type="PANTHER" id="PTHR30183:SF2">
    <property type="entry name" value="IRON UTILIZATION PROTEIN"/>
    <property type="match status" value="1"/>
</dbReference>
<dbReference type="InterPro" id="IPR000515">
    <property type="entry name" value="MetI-like"/>
</dbReference>
<feature type="transmembrane region" description="Helical" evidence="7">
    <location>
        <begin position="68"/>
        <end position="88"/>
    </location>
</feature>
<feature type="transmembrane region" description="Helical" evidence="7">
    <location>
        <begin position="346"/>
        <end position="368"/>
    </location>
</feature>
<feature type="transmembrane region" description="Helical" evidence="7">
    <location>
        <begin position="380"/>
        <end position="406"/>
    </location>
</feature>
<comment type="similarity">
    <text evidence="7">Belongs to the binding-protein-dependent transport system permease family.</text>
</comment>
<evidence type="ECO:0000256" key="3">
    <source>
        <dbReference type="ARBA" id="ARBA00022475"/>
    </source>
</evidence>
<evidence type="ECO:0000256" key="1">
    <source>
        <dbReference type="ARBA" id="ARBA00004651"/>
    </source>
</evidence>
<organism evidence="9 10">
    <name type="scientific">Psychrosphaera aquimarina</name>
    <dbReference type="NCBI Taxonomy" id="2044854"/>
    <lineage>
        <taxon>Bacteria</taxon>
        <taxon>Pseudomonadati</taxon>
        <taxon>Pseudomonadota</taxon>
        <taxon>Gammaproteobacteria</taxon>
        <taxon>Alteromonadales</taxon>
        <taxon>Pseudoalteromonadaceae</taxon>
        <taxon>Psychrosphaera</taxon>
    </lineage>
</organism>
<evidence type="ECO:0000256" key="7">
    <source>
        <dbReference type="RuleBase" id="RU363032"/>
    </source>
</evidence>
<dbReference type="PROSITE" id="PS50928">
    <property type="entry name" value="ABC_TM1"/>
    <property type="match status" value="2"/>
</dbReference>
<evidence type="ECO:0000313" key="10">
    <source>
        <dbReference type="Proteomes" id="UP001257914"/>
    </source>
</evidence>
<dbReference type="Gene3D" id="1.10.3720.10">
    <property type="entry name" value="MetI-like"/>
    <property type="match status" value="2"/>
</dbReference>
<keyword evidence="5 7" id="KW-1133">Transmembrane helix</keyword>
<feature type="transmembrane region" description="Helical" evidence="7">
    <location>
        <begin position="32"/>
        <end position="56"/>
    </location>
</feature>
<gene>
    <name evidence="9" type="ORF">RT723_10375</name>
</gene>
<accession>A0ABU3R254</accession>
<sequence length="524" mass="57796">MHGIAIINPAFEALSTHGDSFTHIKETVLTDYVINTVLLMAAVGFLVLLIGIPLAWLIANCEFWGKRFFNWALVLPLAMPAYLVAYTYTDLLDYAGPIQITLRDWFGWTSINDYWFFDIRSLSGAAIMLSLVLYPYVYLMVRASFLEQNATLTHAARVLGKSPFKCFMQVSLPLARTAIIASCALAMMESMADFATVNYFAVSTLTTAVYDTWLGHYDLASAAKLSAIMVMGIFVLLFLEQLQKGRQKNSNDAKVSQQTLSYKLSTKQTVLAVSFCSLILFLAFIVPVVILLQYAFHYFEQSWTTEVFDFALNSAGIALITALLALVLSLILNYSYRVKPTKAQSFSLKVASSGYAIPGTVMAIGVLIPLTFLDTQINDMAVWMGLSAPGLLLSGTVIAIIFAHLVRFIAIANKTLESSYEKISPSLDMVSKTMGTNGVNLLRKVHIPLIRKSALVAALLIFVESMKELPAALLLRPFDFQTLPTYVYQFASDEQLELAALGAILIVLVGLIPLLVLNRSIDAK</sequence>
<name>A0ABU3R254_9GAMM</name>
<dbReference type="EMBL" id="JAWCUA010000007">
    <property type="protein sequence ID" value="MDU0113393.1"/>
    <property type="molecule type" value="Genomic_DNA"/>
</dbReference>
<dbReference type="PANTHER" id="PTHR30183">
    <property type="entry name" value="MOLYBDENUM TRANSPORT SYSTEM PERMEASE PROTEIN MODB"/>
    <property type="match status" value="1"/>
</dbReference>
<feature type="domain" description="ABC transmembrane type-1" evidence="8">
    <location>
        <begin position="33"/>
        <end position="238"/>
    </location>
</feature>
<feature type="transmembrane region" description="Helical" evidence="7">
    <location>
        <begin position="270"/>
        <end position="295"/>
    </location>
</feature>
<feature type="domain" description="ABC transmembrane type-1" evidence="8">
    <location>
        <begin position="311"/>
        <end position="517"/>
    </location>
</feature>